<dbReference type="Gene3D" id="3.40.1800.10">
    <property type="entry name" value="His-Me finger endonucleases"/>
    <property type="match status" value="1"/>
</dbReference>
<gene>
    <name evidence="2" type="ORF">RSEGYP2_24</name>
</gene>
<evidence type="ECO:0008006" key="4">
    <source>
        <dbReference type="Google" id="ProtNLM"/>
    </source>
</evidence>
<evidence type="ECO:0000313" key="2">
    <source>
        <dbReference type="EMBL" id="AUO78184.1"/>
    </source>
</evidence>
<keyword evidence="3" id="KW-1185">Reference proteome</keyword>
<name>A0A2R2ZGC2_9CAUD</name>
<protein>
    <recommendedName>
        <fullName evidence="4">Recombination endonuclease VII</fullName>
    </recommendedName>
</protein>
<reference evidence="2 3" key="1">
    <citation type="submission" date="2017-12" db="EMBL/GenBank/DDBJ databases">
        <title>Sequencing, genome analysis and host range of a novel Ralstonia phage RsoP1EGY isolated from Egypt.</title>
        <authorList>
            <person name="Ahmad A.A."/>
            <person name="Addy H.S."/>
            <person name="Elhalag K.M."/>
            <person name="Nasr-Eldin M.A."/>
            <person name="Hussien A.S."/>
            <person name="Huang Q."/>
        </authorList>
    </citation>
    <scope>NUCLEOTIDE SEQUENCE [LARGE SCALE GENOMIC DNA]</scope>
</reference>
<feature type="region of interest" description="Disordered" evidence="1">
    <location>
        <begin position="144"/>
        <end position="163"/>
    </location>
</feature>
<evidence type="ECO:0000256" key="1">
    <source>
        <dbReference type="SAM" id="MobiDB-lite"/>
    </source>
</evidence>
<evidence type="ECO:0000313" key="3">
    <source>
        <dbReference type="Proteomes" id="UP000244501"/>
    </source>
</evidence>
<dbReference type="EMBL" id="MG711516">
    <property type="protein sequence ID" value="AUO78184.1"/>
    <property type="molecule type" value="Genomic_DNA"/>
</dbReference>
<dbReference type="SUPFAM" id="SSF54060">
    <property type="entry name" value="His-Me finger endonucleases"/>
    <property type="match status" value="1"/>
</dbReference>
<dbReference type="InterPro" id="IPR004211">
    <property type="entry name" value="Endonuclease_7"/>
</dbReference>
<dbReference type="InterPro" id="IPR044925">
    <property type="entry name" value="His-Me_finger_sf"/>
</dbReference>
<dbReference type="Pfam" id="PF02945">
    <property type="entry name" value="Endonuclease_7"/>
    <property type="match status" value="1"/>
</dbReference>
<organism evidence="2 3">
    <name type="scientific">Ralstonia phage RsoP1EGY</name>
    <dbReference type="NCBI Taxonomy" id="2070026"/>
    <lineage>
        <taxon>Viruses</taxon>
        <taxon>Duplodnaviria</taxon>
        <taxon>Heunggongvirae</taxon>
        <taxon>Uroviricota</taxon>
        <taxon>Caudoviricetes</taxon>
        <taxon>Autographivirales</taxon>
        <taxon>Gyeongsanvirus</taxon>
        <taxon>Gyeongsanvirus RsoP1EGY</taxon>
    </lineage>
</organism>
<sequence length="163" mass="18541">MKTCPSCKTEKPHEAFAKNRRNPDGLMTYCRVCDREKSKAWREANPEKYRDSLKATKYKITREELSRLRESQDGVCAICGTPMTLGLHPRNTMECVDHCHVTGSVRALLCHNCNVGLGMFRDDPKRLLKAAEYLKQHGLHFQHQEAGKHGLPGGPLLRNEALR</sequence>
<dbReference type="Proteomes" id="UP000244501">
    <property type="component" value="Segment"/>
</dbReference>
<dbReference type="InterPro" id="IPR038563">
    <property type="entry name" value="Endonuclease_7_sf"/>
</dbReference>
<accession>A0A2R2ZGC2</accession>
<proteinExistence type="predicted"/>